<name>A0A3G5A1H5_9VIRU</name>
<protein>
    <submittedName>
        <fullName evidence="2">Uncharacterized protein</fullName>
    </submittedName>
</protein>
<dbReference type="EMBL" id="MK072141">
    <property type="protein sequence ID" value="AYV79349.1"/>
    <property type="molecule type" value="Genomic_DNA"/>
</dbReference>
<reference evidence="2" key="1">
    <citation type="submission" date="2018-10" db="EMBL/GenBank/DDBJ databases">
        <title>Hidden diversity of soil giant viruses.</title>
        <authorList>
            <person name="Schulz F."/>
            <person name="Alteio L."/>
            <person name="Goudeau D."/>
            <person name="Ryan E.M."/>
            <person name="Malmstrom R.R."/>
            <person name="Blanchard J."/>
            <person name="Woyke T."/>
        </authorList>
    </citation>
    <scope>NUCLEOTIDE SEQUENCE</scope>
    <source>
        <strain evidence="2">FNV1</strain>
    </source>
</reference>
<evidence type="ECO:0000313" key="2">
    <source>
        <dbReference type="EMBL" id="AYV79349.1"/>
    </source>
</evidence>
<feature type="transmembrane region" description="Helical" evidence="1">
    <location>
        <begin position="9"/>
        <end position="30"/>
    </location>
</feature>
<keyword evidence="1" id="KW-0812">Transmembrane</keyword>
<organism evidence="2">
    <name type="scientific">Faunusvirus sp</name>
    <dbReference type="NCBI Taxonomy" id="2487766"/>
    <lineage>
        <taxon>Viruses</taxon>
        <taxon>Varidnaviria</taxon>
        <taxon>Bamfordvirae</taxon>
        <taxon>Nucleocytoviricota</taxon>
        <taxon>Megaviricetes</taxon>
        <taxon>Imitervirales</taxon>
        <taxon>Mimiviridae</taxon>
    </lineage>
</organism>
<gene>
    <name evidence="2" type="ORF">Faunusvirus10_12</name>
</gene>
<keyword evidence="1" id="KW-1133">Transmembrane helix</keyword>
<keyword evidence="1" id="KW-0472">Membrane</keyword>
<accession>A0A3G5A1H5</accession>
<feature type="transmembrane region" description="Helical" evidence="1">
    <location>
        <begin position="36"/>
        <end position="61"/>
    </location>
</feature>
<sequence length="68" mass="7007">MSTSAVQGLGITVGIANLVIGLIMIVALVYGSNIAFYLLAIYMLFFGSIVLYVVAAVNAALSGSPPKK</sequence>
<evidence type="ECO:0000256" key="1">
    <source>
        <dbReference type="SAM" id="Phobius"/>
    </source>
</evidence>
<proteinExistence type="predicted"/>